<organism evidence="2">
    <name type="scientific">gut metagenome</name>
    <dbReference type="NCBI Taxonomy" id="749906"/>
    <lineage>
        <taxon>unclassified sequences</taxon>
        <taxon>metagenomes</taxon>
        <taxon>organismal metagenomes</taxon>
    </lineage>
</organism>
<reference evidence="2" key="1">
    <citation type="journal article" date="2012" name="PLoS ONE">
        <title>Gene sets for utilization of primary and secondary nutrition supplies in the distal gut of endangered iberian lynx.</title>
        <authorList>
            <person name="Alcaide M."/>
            <person name="Messina E."/>
            <person name="Richter M."/>
            <person name="Bargiela R."/>
            <person name="Peplies J."/>
            <person name="Huws S.A."/>
            <person name="Newbold C.J."/>
            <person name="Golyshin P.N."/>
            <person name="Simon M.A."/>
            <person name="Lopez G."/>
            <person name="Yakimov M.M."/>
            <person name="Ferrer M."/>
        </authorList>
    </citation>
    <scope>NUCLEOTIDE SEQUENCE</scope>
</reference>
<feature type="transmembrane region" description="Helical" evidence="1">
    <location>
        <begin position="6"/>
        <end position="27"/>
    </location>
</feature>
<name>J9C881_9ZZZZ</name>
<accession>J9C881</accession>
<protein>
    <submittedName>
        <fullName evidence="2">Uncharacterized protein</fullName>
    </submittedName>
</protein>
<proteinExistence type="predicted"/>
<dbReference type="AlphaFoldDB" id="J9C881"/>
<evidence type="ECO:0000256" key="1">
    <source>
        <dbReference type="SAM" id="Phobius"/>
    </source>
</evidence>
<comment type="caution">
    <text evidence="2">The sequence shown here is derived from an EMBL/GenBank/DDBJ whole genome shotgun (WGS) entry which is preliminary data.</text>
</comment>
<sequence length="42" mass="4707">MWLQKTQIGGCGGLLLFVVITYTIKIIRTPHSSNFKKITVLS</sequence>
<evidence type="ECO:0000313" key="2">
    <source>
        <dbReference type="EMBL" id="EJW96050.1"/>
    </source>
</evidence>
<keyword evidence="1" id="KW-0812">Transmembrane</keyword>
<gene>
    <name evidence="2" type="ORF">EVA_15843</name>
</gene>
<keyword evidence="1" id="KW-1133">Transmembrane helix</keyword>
<keyword evidence="1" id="KW-0472">Membrane</keyword>
<dbReference type="EMBL" id="AMCI01005487">
    <property type="protein sequence ID" value="EJW96050.1"/>
    <property type="molecule type" value="Genomic_DNA"/>
</dbReference>